<dbReference type="PANTHER" id="PTHR41252:SF1">
    <property type="entry name" value="BLR2505 PROTEIN"/>
    <property type="match status" value="1"/>
</dbReference>
<name>A0ABY9YSS5_9GAMM</name>
<evidence type="ECO:0000313" key="3">
    <source>
        <dbReference type="Proteomes" id="UP001302072"/>
    </source>
</evidence>
<gene>
    <name evidence="2" type="ORF">PDM29_02860</name>
</gene>
<keyword evidence="3" id="KW-1185">Reference proteome</keyword>
<reference evidence="2 3" key="1">
    <citation type="submission" date="2022-12" db="EMBL/GenBank/DDBJ databases">
        <title>Two new species, Stenotrophomonas aracearum and Stenotrophomonas oahuensis, isolated from Anthurium (Araceae family) in Hawaii.</title>
        <authorList>
            <person name="Chunag S.C."/>
            <person name="Dobhal S."/>
            <person name="Alvarez A."/>
            <person name="Arif M."/>
        </authorList>
    </citation>
    <scope>NUCLEOTIDE SEQUENCE [LARGE SCALE GENOMIC DNA]</scope>
    <source>
        <strain evidence="2 3">A5586</strain>
    </source>
</reference>
<accession>A0ABY9YSS5</accession>
<dbReference type="PANTHER" id="PTHR41252">
    <property type="entry name" value="BLR2505 PROTEIN"/>
    <property type="match status" value="1"/>
</dbReference>
<sequence>MTAADHKSILEQANAAVRAGDNEGFLAHCTDDIRWTTVGEGTLQGKQAVREWMKEGYAVPPQFEVRHMVAEGDHVVAIGTIMGDGPNGAPADFAYSDVWQFRDGKMCALDAFVVQPAHDQGR</sequence>
<proteinExistence type="predicted"/>
<dbReference type="SUPFAM" id="SSF54427">
    <property type="entry name" value="NTF2-like"/>
    <property type="match status" value="1"/>
</dbReference>
<dbReference type="InterPro" id="IPR032710">
    <property type="entry name" value="NTF2-like_dom_sf"/>
</dbReference>
<evidence type="ECO:0000259" key="1">
    <source>
        <dbReference type="Pfam" id="PF12680"/>
    </source>
</evidence>
<dbReference type="RefSeq" id="WP_311192394.1">
    <property type="nucleotide sequence ID" value="NZ_CP115541.1"/>
</dbReference>
<dbReference type="Pfam" id="PF12680">
    <property type="entry name" value="SnoaL_2"/>
    <property type="match status" value="1"/>
</dbReference>
<protein>
    <submittedName>
        <fullName evidence="2">Nuclear transport factor 2 family protein</fullName>
    </submittedName>
</protein>
<dbReference type="EMBL" id="CP115541">
    <property type="protein sequence ID" value="WNH53234.1"/>
    <property type="molecule type" value="Genomic_DNA"/>
</dbReference>
<organism evidence="2 3">
    <name type="scientific">Stenotrophomonas oahuensis</name>
    <dbReference type="NCBI Taxonomy" id="3003271"/>
    <lineage>
        <taxon>Bacteria</taxon>
        <taxon>Pseudomonadati</taxon>
        <taxon>Pseudomonadota</taxon>
        <taxon>Gammaproteobacteria</taxon>
        <taxon>Lysobacterales</taxon>
        <taxon>Lysobacteraceae</taxon>
        <taxon>Stenotrophomonas</taxon>
    </lineage>
</organism>
<dbReference type="Proteomes" id="UP001302072">
    <property type="component" value="Chromosome"/>
</dbReference>
<evidence type="ECO:0000313" key="2">
    <source>
        <dbReference type="EMBL" id="WNH53234.1"/>
    </source>
</evidence>
<feature type="domain" description="SnoaL-like" evidence="1">
    <location>
        <begin position="11"/>
        <end position="107"/>
    </location>
</feature>
<dbReference type="InterPro" id="IPR037401">
    <property type="entry name" value="SnoaL-like"/>
</dbReference>
<dbReference type="Gene3D" id="3.10.450.50">
    <property type="match status" value="1"/>
</dbReference>